<evidence type="ECO:0000256" key="1">
    <source>
        <dbReference type="PROSITE-ProRule" id="PRU01248"/>
    </source>
</evidence>
<sequence length="109" mass="12477">MEKTNGKTKGTIANYENGLSYLVDYFSTLEEGIGSLNACSKVSWELLISKIHLDLNNNLTVSQKKAILSMINTFVRWLDKRYDTNYSDIYSPIIIESEKEFLQITNSSR</sequence>
<dbReference type="RefSeq" id="WP_307192587.1">
    <property type="nucleotide sequence ID" value="NZ_JAUSUN010000039.1"/>
</dbReference>
<organism evidence="3 4">
    <name type="scientific">Mesobacillus stamsii</name>
    <dbReference type="NCBI Taxonomy" id="225347"/>
    <lineage>
        <taxon>Bacteria</taxon>
        <taxon>Bacillati</taxon>
        <taxon>Bacillota</taxon>
        <taxon>Bacilli</taxon>
        <taxon>Bacillales</taxon>
        <taxon>Bacillaceae</taxon>
        <taxon>Mesobacillus</taxon>
    </lineage>
</organism>
<feature type="domain" description="Core-binding (CB)" evidence="2">
    <location>
        <begin position="1"/>
        <end position="79"/>
    </location>
</feature>
<comment type="caution">
    <text evidence="3">The sequence shown here is derived from an EMBL/GenBank/DDBJ whole genome shotgun (WGS) entry which is preliminary data.</text>
</comment>
<protein>
    <recommendedName>
        <fullName evidence="2">Core-binding (CB) domain-containing protein</fullName>
    </recommendedName>
</protein>
<reference evidence="3 4" key="1">
    <citation type="submission" date="2023-07" db="EMBL/GenBank/DDBJ databases">
        <title>Genomic Encyclopedia of Type Strains, Phase IV (KMG-IV): sequencing the most valuable type-strain genomes for metagenomic binning, comparative biology and taxonomic classification.</title>
        <authorList>
            <person name="Goeker M."/>
        </authorList>
    </citation>
    <scope>NUCLEOTIDE SEQUENCE [LARGE SCALE GENOMIC DNA]</scope>
    <source>
        <strain evidence="3 4">DSM 19598</strain>
    </source>
</reference>
<proteinExistence type="predicted"/>
<name>A0ABU0G0Y6_9BACI</name>
<evidence type="ECO:0000313" key="3">
    <source>
        <dbReference type="EMBL" id="MDQ0415585.1"/>
    </source>
</evidence>
<accession>A0ABU0G0Y6</accession>
<dbReference type="Proteomes" id="UP001242313">
    <property type="component" value="Unassembled WGS sequence"/>
</dbReference>
<dbReference type="PROSITE" id="PS51900">
    <property type="entry name" value="CB"/>
    <property type="match status" value="1"/>
</dbReference>
<keyword evidence="4" id="KW-1185">Reference proteome</keyword>
<evidence type="ECO:0000259" key="2">
    <source>
        <dbReference type="PROSITE" id="PS51900"/>
    </source>
</evidence>
<dbReference type="InterPro" id="IPR044068">
    <property type="entry name" value="CB"/>
</dbReference>
<keyword evidence="1" id="KW-0238">DNA-binding</keyword>
<gene>
    <name evidence="3" type="ORF">J2S25_003812</name>
</gene>
<dbReference type="EMBL" id="JAUSUN010000039">
    <property type="protein sequence ID" value="MDQ0415585.1"/>
    <property type="molecule type" value="Genomic_DNA"/>
</dbReference>
<evidence type="ECO:0000313" key="4">
    <source>
        <dbReference type="Proteomes" id="UP001242313"/>
    </source>
</evidence>